<dbReference type="FunFam" id="3.40.50.10190:FF:000010">
    <property type="entry name" value="DNA topoisomerase II binding protein 1"/>
    <property type="match status" value="1"/>
</dbReference>
<sequence length="840" mass="93128">MAVSNKDYPLTGVVICFTSVQIERRTPLTQMAEQMGAMHSIHLTSDVTHLLVGDTNSDKYKFVARERNDVVAMNPEWIEAVRHSWTQGEDIDIQALEKQFRLATLHGLKICITGFSDLPFRAYMQKTTEENGAEYRKDLTKTVTHLIARNSDGEKYKFATQWNIKVVSVKWFTDSIERGMILDEQKYHPLVPPAEQGIGAWNRSSPTEREPSRRDSTTKENSLNPRPRKLRRIASTKLVDQNESIWGDIVGTGFDNNERTGPQKNPQGQSPQGQEPPEASKPVIQAYHSFASETTFSEDTQSRPPPPAAPQRDVGFLHTTYFFINGFSSKQTKVLREHLTYNGAQLVNSLNEFSSPTIPKTGHGLFIMVPYQTPRSEIPSTDEMAFECEVVTEMWLERCIDARAFVPPESHVASTPFPKFPIPGEILSNAIFQHALMTLGFPELRICSTGFGRIDLLHLRKLVELMGATYGDFLTPKASVLICNDPKTASVEKLRHTAEWGIPAVSADWLWISIQTGQKKPLEPYIVRRQLPQNTSSTEKLGSLSAKRKQPDRNIDERQADSPYISTESMNGSRTEKQNPGKSAATLTIPIVGDGFEADAPKPSVPESRSPTPANIPDKQAPVEPNAKQPTPSTDSAPPTGPSALDTALSGLLQQARAAKSRQQSEITTTNDDGNPPRRKRKPLLGRAPSHSSARMLEGPRPVSRASSIDTLNDDGLGSALESAHPTRDNSISRSNSRAEQSLSSMLSGGKFDFLNDKLPAHTEDEDEENQAPQMTQLDYEDPDAAAMRAEFLRDAGKLSGKTMKTDNSGLLVGEVRELEDIGWGSGRRTRKQPVKVDDE</sequence>
<dbReference type="CDD" id="cd17731">
    <property type="entry name" value="BRCT_TopBP1_rpt2_like"/>
    <property type="match status" value="1"/>
</dbReference>
<feature type="compositionally biased region" description="Basic and acidic residues" evidence="2">
    <location>
        <begin position="549"/>
        <end position="560"/>
    </location>
</feature>
<dbReference type="Proteomes" id="UP001153461">
    <property type="component" value="Unassembled WGS sequence"/>
</dbReference>
<dbReference type="InterPro" id="IPR001357">
    <property type="entry name" value="BRCT_dom"/>
</dbReference>
<evidence type="ECO:0000313" key="4">
    <source>
        <dbReference type="EMBL" id="CAG7946712.1"/>
    </source>
</evidence>
<dbReference type="PROSITE" id="PS50172">
    <property type="entry name" value="BRCT"/>
    <property type="match status" value="4"/>
</dbReference>
<dbReference type="PANTHER" id="PTHR13561:SF20">
    <property type="entry name" value="DNA TOPOISOMERASE 2-BINDING PROTEIN 1"/>
    <property type="match status" value="1"/>
</dbReference>
<protein>
    <recommendedName>
        <fullName evidence="3">BRCT domain-containing protein</fullName>
    </recommendedName>
</protein>
<feature type="compositionally biased region" description="Basic and acidic residues" evidence="2">
    <location>
        <begin position="206"/>
        <end position="218"/>
    </location>
</feature>
<dbReference type="Pfam" id="PF12738">
    <property type="entry name" value="PTCB-BRCT"/>
    <property type="match status" value="3"/>
</dbReference>
<evidence type="ECO:0000313" key="5">
    <source>
        <dbReference type="Proteomes" id="UP001153461"/>
    </source>
</evidence>
<gene>
    <name evidence="4" type="ORF">PNAL_LOCUS362</name>
</gene>
<dbReference type="SMART" id="SM00292">
    <property type="entry name" value="BRCT"/>
    <property type="match status" value="4"/>
</dbReference>
<feature type="region of interest" description="Disordered" evidence="2">
    <location>
        <begin position="531"/>
        <end position="757"/>
    </location>
</feature>
<dbReference type="GO" id="GO:0007095">
    <property type="term" value="P:mitotic G2 DNA damage checkpoint signaling"/>
    <property type="evidence" value="ECO:0007669"/>
    <property type="project" value="TreeGrafter"/>
</dbReference>
<dbReference type="Gene3D" id="3.40.50.10190">
    <property type="entry name" value="BRCT domain"/>
    <property type="match status" value="4"/>
</dbReference>
<dbReference type="SUPFAM" id="SSF52113">
    <property type="entry name" value="BRCT domain"/>
    <property type="match status" value="4"/>
</dbReference>
<reference evidence="4" key="1">
    <citation type="submission" date="2021-07" db="EMBL/GenBank/DDBJ databases">
        <authorList>
            <person name="Branca A.L. A."/>
        </authorList>
    </citation>
    <scope>NUCLEOTIDE SEQUENCE</scope>
</reference>
<feature type="domain" description="BRCT" evidence="3">
    <location>
        <begin position="311"/>
        <end position="413"/>
    </location>
</feature>
<feature type="region of interest" description="Disordered" evidence="2">
    <location>
        <begin position="249"/>
        <end position="279"/>
    </location>
</feature>
<keyword evidence="1" id="KW-0677">Repeat</keyword>
<accession>A0A9W4MM72</accession>
<feature type="compositionally biased region" description="Polar residues" evidence="2">
    <location>
        <begin position="628"/>
        <end position="637"/>
    </location>
</feature>
<dbReference type="AlphaFoldDB" id="A0A9W4MM72"/>
<dbReference type="CDD" id="cd17723">
    <property type="entry name" value="BRCT_Rad4_rpt4"/>
    <property type="match status" value="1"/>
</dbReference>
<feature type="compositionally biased region" description="Polar residues" evidence="2">
    <location>
        <begin position="729"/>
        <end position="747"/>
    </location>
</feature>
<evidence type="ECO:0000259" key="3">
    <source>
        <dbReference type="PROSITE" id="PS50172"/>
    </source>
</evidence>
<name>A0A9W4MM72_PENNA</name>
<evidence type="ECO:0000256" key="2">
    <source>
        <dbReference type="SAM" id="MobiDB-lite"/>
    </source>
</evidence>
<dbReference type="EMBL" id="CAJVNV010000011">
    <property type="protein sequence ID" value="CAG7946712.1"/>
    <property type="molecule type" value="Genomic_DNA"/>
</dbReference>
<evidence type="ECO:0000256" key="1">
    <source>
        <dbReference type="ARBA" id="ARBA00022737"/>
    </source>
</evidence>
<feature type="domain" description="BRCT" evidence="3">
    <location>
        <begin position="5"/>
        <end position="78"/>
    </location>
</feature>
<feature type="compositionally biased region" description="Low complexity" evidence="2">
    <location>
        <begin position="654"/>
        <end position="665"/>
    </location>
</feature>
<feature type="region of interest" description="Disordered" evidence="2">
    <location>
        <begin position="192"/>
        <end position="235"/>
    </location>
</feature>
<dbReference type="PANTHER" id="PTHR13561">
    <property type="entry name" value="DNA REPLICATION REGULATOR DPB11-RELATED"/>
    <property type="match status" value="1"/>
</dbReference>
<dbReference type="InterPro" id="IPR036420">
    <property type="entry name" value="BRCT_dom_sf"/>
</dbReference>
<organism evidence="4 5">
    <name type="scientific">Penicillium nalgiovense</name>
    <dbReference type="NCBI Taxonomy" id="60175"/>
    <lineage>
        <taxon>Eukaryota</taxon>
        <taxon>Fungi</taxon>
        <taxon>Dikarya</taxon>
        <taxon>Ascomycota</taxon>
        <taxon>Pezizomycotina</taxon>
        <taxon>Eurotiomycetes</taxon>
        <taxon>Eurotiomycetidae</taxon>
        <taxon>Eurotiales</taxon>
        <taxon>Aspergillaceae</taxon>
        <taxon>Penicillium</taxon>
    </lineage>
</organism>
<feature type="domain" description="BRCT" evidence="3">
    <location>
        <begin position="100"/>
        <end position="189"/>
    </location>
</feature>
<dbReference type="GO" id="GO:0033314">
    <property type="term" value="P:mitotic DNA replication checkpoint signaling"/>
    <property type="evidence" value="ECO:0007669"/>
    <property type="project" value="TreeGrafter"/>
</dbReference>
<feature type="compositionally biased region" description="Polar residues" evidence="2">
    <location>
        <begin position="564"/>
        <end position="573"/>
    </location>
</feature>
<dbReference type="OrthoDB" id="251770at2759"/>
<proteinExistence type="predicted"/>
<comment type="caution">
    <text evidence="4">The sequence shown here is derived from an EMBL/GenBank/DDBJ whole genome shotgun (WGS) entry which is preliminary data.</text>
</comment>
<feature type="domain" description="BRCT" evidence="3">
    <location>
        <begin position="459"/>
        <end position="527"/>
    </location>
</feature>
<feature type="compositionally biased region" description="Low complexity" evidence="2">
    <location>
        <begin position="266"/>
        <end position="277"/>
    </location>
</feature>
<feature type="compositionally biased region" description="Polar residues" evidence="2">
    <location>
        <begin position="531"/>
        <end position="540"/>
    </location>
</feature>
<dbReference type="GO" id="GO:0006270">
    <property type="term" value="P:DNA replication initiation"/>
    <property type="evidence" value="ECO:0007669"/>
    <property type="project" value="TreeGrafter"/>
</dbReference>
<dbReference type="InterPro" id="IPR059215">
    <property type="entry name" value="BRCT2_TopBP1-like"/>
</dbReference>